<evidence type="ECO:0000313" key="5">
    <source>
        <dbReference type="Proteomes" id="UP000001056"/>
    </source>
</evidence>
<dbReference type="SUPFAM" id="SSF48452">
    <property type="entry name" value="TPR-like"/>
    <property type="match status" value="1"/>
</dbReference>
<proteinExistence type="predicted"/>
<dbReference type="Gene3D" id="3.40.50.300">
    <property type="entry name" value="P-loop containing nucleotide triphosphate hydrolases"/>
    <property type="match status" value="1"/>
</dbReference>
<dbReference type="Pfam" id="PF13424">
    <property type="entry name" value="TPR_12"/>
    <property type="match status" value="1"/>
</dbReference>
<dbReference type="AlphaFoldDB" id="Q2GN43"/>
<name>Q2GN43_CHAGB</name>
<dbReference type="PANTHER" id="PTHR35205">
    <property type="entry name" value="NB-ARC AND TPR DOMAIN PROTEIN"/>
    <property type="match status" value="1"/>
</dbReference>
<dbReference type="InterPro" id="IPR019734">
    <property type="entry name" value="TPR_rpt"/>
</dbReference>
<dbReference type="PROSITE" id="PS50005">
    <property type="entry name" value="TPR"/>
    <property type="match status" value="1"/>
</dbReference>
<dbReference type="Pfam" id="PF25000">
    <property type="entry name" value="DUF7779"/>
    <property type="match status" value="1"/>
</dbReference>
<dbReference type="InParanoid" id="Q2GN43"/>
<feature type="domain" description="NB-ARC" evidence="2">
    <location>
        <begin position="228"/>
        <end position="351"/>
    </location>
</feature>
<dbReference type="SMART" id="SM00028">
    <property type="entry name" value="TPR"/>
    <property type="match status" value="4"/>
</dbReference>
<dbReference type="InterPro" id="IPR027417">
    <property type="entry name" value="P-loop_NTPase"/>
</dbReference>
<gene>
    <name evidence="4" type="ORF">CHGG_10611</name>
</gene>
<evidence type="ECO:0000259" key="2">
    <source>
        <dbReference type="Pfam" id="PF00931"/>
    </source>
</evidence>
<evidence type="ECO:0000313" key="4">
    <source>
        <dbReference type="EMBL" id="EAQ84207.1"/>
    </source>
</evidence>
<accession>Q2GN43</accession>
<sequence length="796" mass="89750">MDRLPLRPLRSGTGIQSIESTAGSLGTAESHPDDLGQQNDLNAKLLSERWKDAVKQAKSRLTGLDESYWRTIQTFGSHDALVKDLELRKLDTDANKRSLYSKARSHDLGLGLLDRDDPARPLTETSDTSGFRGMDLEYEKSMRHLKSSINTLKVLSELDPSSYSAMQQAKLERQRAMFSAPSYDDDPVEYPVTLLPQAVTNAAFYGRDEVLTGIESFFEEDASTPSLRSVLLHGTGGVGKTQTAMNFAHTRHKKYDIILWVRSETPLSLSASMTEIAKSLSFPGSESPGSDESNLINFHKWLNKRAVKKMGCRWLVIYDNVQAMDDNLKRYIPTTQGDIILTSRNRRAAYQQTKLISMKPFSDEMGGQLLRQLLRAPETQLATEGDKEAATCLARMVDGLPLGIRHMAGLMNERDEQSASDFMKLYTEYPRELMMEAAPAVDYDNDIARSPGGEHPLDRIWTISFGSLADAKRTLLGIASFLNPDQIQQYLFGPTALKEKPTGSSNLSLVHERKVPFPLTIGYRFDSAIVGLVNVALADRNSDHFSIHRLVQDAFRYWCKEDEAYKHFTAAIHIVHQFFPRQVNGRPMHESWDKCRDLIQHGQILAERFEELQTRFPEREAPAELTELLKSCGWYLFEMADHPTTLKLLDTAIKACPDEQSEIYAHLLNTIGCCSFELSDLGRCRHVWNKALAIREAWAKKKSPGAEEEWANQLNNYGNLESAEGNYESALEYFARAKEIRLRLGKDAIVPLGVTHMTTGRALFLLGKYEEAIAEYKRAEAIFLAKFGKDAHFMAQ</sequence>
<dbReference type="Proteomes" id="UP000001056">
    <property type="component" value="Unassembled WGS sequence"/>
</dbReference>
<dbReference type="Pfam" id="PF00931">
    <property type="entry name" value="NB-ARC"/>
    <property type="match status" value="1"/>
</dbReference>
<evidence type="ECO:0000259" key="3">
    <source>
        <dbReference type="Pfam" id="PF25000"/>
    </source>
</evidence>
<keyword evidence="1" id="KW-0802">TPR repeat</keyword>
<organism evidence="4 5">
    <name type="scientific">Chaetomium globosum (strain ATCC 6205 / CBS 148.51 / DSM 1962 / NBRC 6347 / NRRL 1970)</name>
    <name type="common">Soil fungus</name>
    <dbReference type="NCBI Taxonomy" id="306901"/>
    <lineage>
        <taxon>Eukaryota</taxon>
        <taxon>Fungi</taxon>
        <taxon>Dikarya</taxon>
        <taxon>Ascomycota</taxon>
        <taxon>Pezizomycotina</taxon>
        <taxon>Sordariomycetes</taxon>
        <taxon>Sordariomycetidae</taxon>
        <taxon>Sordariales</taxon>
        <taxon>Chaetomiaceae</taxon>
        <taxon>Chaetomium</taxon>
    </lineage>
</organism>
<evidence type="ECO:0000256" key="1">
    <source>
        <dbReference type="PROSITE-ProRule" id="PRU00339"/>
    </source>
</evidence>
<dbReference type="eggNOG" id="KOG4658">
    <property type="taxonomic scope" value="Eukaryota"/>
</dbReference>
<dbReference type="STRING" id="306901.Q2GN43"/>
<dbReference type="InterPro" id="IPR056681">
    <property type="entry name" value="DUF7779"/>
</dbReference>
<protein>
    <submittedName>
        <fullName evidence="4">Uncharacterized protein</fullName>
    </submittedName>
</protein>
<keyword evidence="5" id="KW-1185">Reference proteome</keyword>
<dbReference type="EMBL" id="CH408035">
    <property type="protein sequence ID" value="EAQ84207.1"/>
    <property type="molecule type" value="Genomic_DNA"/>
</dbReference>
<dbReference type="RefSeq" id="XP_001228538.1">
    <property type="nucleotide sequence ID" value="XM_001228537.1"/>
</dbReference>
<feature type="domain" description="DUF7779" evidence="3">
    <location>
        <begin position="464"/>
        <end position="560"/>
    </location>
</feature>
<dbReference type="GO" id="GO:0043531">
    <property type="term" value="F:ADP binding"/>
    <property type="evidence" value="ECO:0007669"/>
    <property type="project" value="InterPro"/>
</dbReference>
<dbReference type="HOGENOM" id="CLU_400111_0_0_1"/>
<dbReference type="PANTHER" id="PTHR35205:SF1">
    <property type="entry name" value="ZU5 DOMAIN-CONTAINING PROTEIN"/>
    <property type="match status" value="1"/>
</dbReference>
<dbReference type="Gene3D" id="1.25.40.10">
    <property type="entry name" value="Tetratricopeptide repeat domain"/>
    <property type="match status" value="1"/>
</dbReference>
<dbReference type="InterPro" id="IPR002182">
    <property type="entry name" value="NB-ARC"/>
</dbReference>
<dbReference type="GeneID" id="4396806"/>
<dbReference type="VEuPathDB" id="FungiDB:CHGG_10611"/>
<dbReference type="SUPFAM" id="SSF52540">
    <property type="entry name" value="P-loop containing nucleoside triphosphate hydrolases"/>
    <property type="match status" value="1"/>
</dbReference>
<reference evidence="5" key="1">
    <citation type="journal article" date="2015" name="Genome Announc.">
        <title>Draft genome sequence of the cellulolytic fungus Chaetomium globosum.</title>
        <authorList>
            <person name="Cuomo C.A."/>
            <person name="Untereiner W.A."/>
            <person name="Ma L.-J."/>
            <person name="Grabherr M."/>
            <person name="Birren B.W."/>
        </authorList>
    </citation>
    <scope>NUCLEOTIDE SEQUENCE [LARGE SCALE GENOMIC DNA]</scope>
    <source>
        <strain evidence="5">ATCC 6205 / CBS 148.51 / DSM 1962 / NBRC 6347 / NRRL 1970</strain>
    </source>
</reference>
<feature type="repeat" description="TPR" evidence="1">
    <location>
        <begin position="711"/>
        <end position="744"/>
    </location>
</feature>
<dbReference type="OMA" id="IWRIAFQ"/>
<dbReference type="OrthoDB" id="6161812at2759"/>
<dbReference type="InterPro" id="IPR011990">
    <property type="entry name" value="TPR-like_helical_dom_sf"/>
</dbReference>